<proteinExistence type="inferred from homology"/>
<sequence length="367" mass="40293">MTKDEDFKLLKIQTFVLRVNIHCDGCKHKVKKLLKRTEGVFQVVIDAEHQKVAVSGCVDSATLIKKLIRAGKHAELWSAKTNQNQNQNQKKKDGCIKGDKNNKGQKQVAFRGVDTKNHQQELSDLSFSEDNEYIGDEEEERYLNLLMQQAEANNARKMLEAVAAQNKGKMNNQGGKRGNQNQNMVMTTNASGGIDPKLLAAMNNLQFGGGNTGEIRRGGGSNDVNSMMMRNFAGFQGGENNNIAAAPGGIYQVQPTAGIQGGSSSGLNFANYPAYNINNYSPQLNNPAAAAMLMNMQNRQVMLQPQAQPQMMYQRSTVVPPSTTGYYYNNTPGPYTPYNEPVYYAGAAHQSASHIFSDENTSSCSVM</sequence>
<evidence type="ECO:0000313" key="7">
    <source>
        <dbReference type="EMBL" id="WOG88991.1"/>
    </source>
</evidence>
<dbReference type="KEGG" id="dcr:108206959"/>
<dbReference type="GO" id="GO:0016020">
    <property type="term" value="C:membrane"/>
    <property type="evidence" value="ECO:0007669"/>
    <property type="project" value="UniProtKB-SubCell"/>
</dbReference>
<keyword evidence="2" id="KW-0488">Methylation</keyword>
<comment type="subcellular location">
    <subcellularLocation>
        <location evidence="1">Membrane</location>
        <topology evidence="1">Peripheral membrane protein</topology>
    </subcellularLocation>
</comment>
<comment type="similarity">
    <text evidence="5">Belongs to the HIPP family.</text>
</comment>
<feature type="region of interest" description="Disordered" evidence="6">
    <location>
        <begin position="78"/>
        <end position="103"/>
    </location>
</feature>
<dbReference type="PANTHER" id="PTHR45868:SF19">
    <property type="entry name" value="HEAVY METAL-ASSOCIATED ISOPRENYLATED PLANT PROTEIN 37"/>
    <property type="match status" value="1"/>
</dbReference>
<keyword evidence="8" id="KW-1185">Reference proteome</keyword>
<dbReference type="PROSITE" id="PS50846">
    <property type="entry name" value="HMA_2"/>
    <property type="match status" value="1"/>
</dbReference>
<keyword evidence="4" id="KW-0449">Lipoprotein</keyword>
<dbReference type="CDD" id="cd00371">
    <property type="entry name" value="HMA"/>
    <property type="match status" value="1"/>
</dbReference>
<protein>
    <submittedName>
        <fullName evidence="7">Uncharacterized protein</fullName>
    </submittedName>
</protein>
<gene>
    <name evidence="7" type="ORF">DCAR_0208226</name>
</gene>
<dbReference type="EMBL" id="CP093344">
    <property type="protein sequence ID" value="WOG88991.1"/>
    <property type="molecule type" value="Genomic_DNA"/>
</dbReference>
<dbReference type="Gramene" id="KZN06449">
    <property type="protein sequence ID" value="KZN06449"/>
    <property type="gene ID" value="DCAR_007286"/>
</dbReference>
<dbReference type="Pfam" id="PF00403">
    <property type="entry name" value="HMA"/>
    <property type="match status" value="1"/>
</dbReference>
<dbReference type="SUPFAM" id="SSF55008">
    <property type="entry name" value="HMA, heavy metal-associated domain"/>
    <property type="match status" value="1"/>
</dbReference>
<evidence type="ECO:0000256" key="1">
    <source>
        <dbReference type="ARBA" id="ARBA00004170"/>
    </source>
</evidence>
<dbReference type="GO" id="GO:0046872">
    <property type="term" value="F:metal ion binding"/>
    <property type="evidence" value="ECO:0007669"/>
    <property type="project" value="UniProtKB-KW"/>
</dbReference>
<reference evidence="7" key="1">
    <citation type="journal article" date="2016" name="Nat. Genet.">
        <title>A high-quality carrot genome assembly provides new insights into carotenoid accumulation and asterid genome evolution.</title>
        <authorList>
            <person name="Iorizzo M."/>
            <person name="Ellison S."/>
            <person name="Senalik D."/>
            <person name="Zeng P."/>
            <person name="Satapoomin P."/>
            <person name="Huang J."/>
            <person name="Bowman M."/>
            <person name="Iovene M."/>
            <person name="Sanseverino W."/>
            <person name="Cavagnaro P."/>
            <person name="Yildiz M."/>
            <person name="Macko-Podgorni A."/>
            <person name="Moranska E."/>
            <person name="Grzebelus E."/>
            <person name="Grzebelus D."/>
            <person name="Ashrafi H."/>
            <person name="Zheng Z."/>
            <person name="Cheng S."/>
            <person name="Spooner D."/>
            <person name="Van Deynze A."/>
            <person name="Simon P."/>
        </authorList>
    </citation>
    <scope>NUCLEOTIDE SEQUENCE</scope>
    <source>
        <tissue evidence="7">Leaf</tissue>
    </source>
</reference>
<dbReference type="InterPro" id="IPR036163">
    <property type="entry name" value="HMA_dom_sf"/>
</dbReference>
<evidence type="ECO:0000313" key="8">
    <source>
        <dbReference type="Proteomes" id="UP000077755"/>
    </source>
</evidence>
<organism evidence="7 8">
    <name type="scientific">Daucus carota subsp. sativus</name>
    <name type="common">Carrot</name>
    <dbReference type="NCBI Taxonomy" id="79200"/>
    <lineage>
        <taxon>Eukaryota</taxon>
        <taxon>Viridiplantae</taxon>
        <taxon>Streptophyta</taxon>
        <taxon>Embryophyta</taxon>
        <taxon>Tracheophyta</taxon>
        <taxon>Spermatophyta</taxon>
        <taxon>Magnoliopsida</taxon>
        <taxon>eudicotyledons</taxon>
        <taxon>Gunneridae</taxon>
        <taxon>Pentapetalae</taxon>
        <taxon>asterids</taxon>
        <taxon>campanulids</taxon>
        <taxon>Apiales</taxon>
        <taxon>Apiaceae</taxon>
        <taxon>Apioideae</taxon>
        <taxon>Scandiceae</taxon>
        <taxon>Daucinae</taxon>
        <taxon>Daucus</taxon>
        <taxon>Daucus sect. Daucus</taxon>
    </lineage>
</organism>
<evidence type="ECO:0000256" key="4">
    <source>
        <dbReference type="ARBA" id="ARBA00023289"/>
    </source>
</evidence>
<evidence type="ECO:0000256" key="2">
    <source>
        <dbReference type="ARBA" id="ARBA00022481"/>
    </source>
</evidence>
<keyword evidence="3" id="KW-0479">Metal-binding</keyword>
<feature type="compositionally biased region" description="Basic and acidic residues" evidence="6">
    <location>
        <begin position="90"/>
        <end position="102"/>
    </location>
</feature>
<dbReference type="GO" id="GO:0009626">
    <property type="term" value="P:plant-type hypersensitive response"/>
    <property type="evidence" value="ECO:0007669"/>
    <property type="project" value="UniProtKB-KW"/>
</dbReference>
<name>A0A161XHD9_DAUCS</name>
<dbReference type="Gene3D" id="3.30.70.100">
    <property type="match status" value="1"/>
</dbReference>
<dbReference type="OrthoDB" id="689350at2759"/>
<dbReference type="InterPro" id="IPR006121">
    <property type="entry name" value="HMA_dom"/>
</dbReference>
<dbReference type="OMA" id="GGPSMMM"/>
<evidence type="ECO:0000256" key="5">
    <source>
        <dbReference type="ARBA" id="ARBA00024045"/>
    </source>
</evidence>
<dbReference type="AlphaFoldDB" id="A0A161XHD9"/>
<dbReference type="Proteomes" id="UP000077755">
    <property type="component" value="Chromosome 2"/>
</dbReference>
<evidence type="ECO:0000256" key="6">
    <source>
        <dbReference type="SAM" id="MobiDB-lite"/>
    </source>
</evidence>
<keyword evidence="4" id="KW-0636">Prenylation</keyword>
<reference evidence="7" key="2">
    <citation type="submission" date="2022-03" db="EMBL/GenBank/DDBJ databases">
        <title>Draft title - Genomic analysis of global carrot germplasm unveils the trajectory of domestication and the origin of high carotenoid orange carrot.</title>
        <authorList>
            <person name="Iorizzo M."/>
            <person name="Ellison S."/>
            <person name="Senalik D."/>
            <person name="Macko-Podgorni A."/>
            <person name="Grzebelus D."/>
            <person name="Bostan H."/>
            <person name="Rolling W."/>
            <person name="Curaba J."/>
            <person name="Simon P."/>
        </authorList>
    </citation>
    <scope>NUCLEOTIDE SEQUENCE</scope>
    <source>
        <tissue evidence="7">Leaf</tissue>
    </source>
</reference>
<evidence type="ECO:0000256" key="3">
    <source>
        <dbReference type="ARBA" id="ARBA00022723"/>
    </source>
</evidence>
<accession>A0A161XHD9</accession>
<dbReference type="PANTHER" id="PTHR45868">
    <property type="entry name" value="HEAVY METAL-ASSOCIATED ISOPRENYLATED PLANT PROTEIN 33-RELATED"/>
    <property type="match status" value="1"/>
</dbReference>